<comment type="catalytic activity">
    <reaction evidence="2 10">
        <text>3-(2,3-dihydroxyphenyl)propanoate + O2 = (2Z,4E)-2-hydroxy-6-oxonona-2,4-dienedioate + H(+)</text>
        <dbReference type="Rhea" id="RHEA:23840"/>
        <dbReference type="ChEBI" id="CHEBI:15378"/>
        <dbReference type="ChEBI" id="CHEBI:15379"/>
        <dbReference type="ChEBI" id="CHEBI:46951"/>
        <dbReference type="ChEBI" id="CHEBI:66887"/>
        <dbReference type="EC" id="1.13.11.16"/>
    </reaction>
</comment>
<comment type="cofactor">
    <cofactor evidence="10">
        <name>Fe(2+)</name>
        <dbReference type="ChEBI" id="CHEBI:29033"/>
    </cofactor>
</comment>
<keyword evidence="7 10" id="KW-0223">Dioxygenase</keyword>
<sequence>MPIHLECISHTPLHGYFDPADDVVSEVKRVQEQARERVRAFDPELVVVFAPDHFNGFFYDVMPSFCIGAAATAIGDFNSLAGTLPVPPQTAHALTEDVLASEIDVALSYRMQVDHGCAYALEVLTGALDAYPVVPVFINSVAPPMATLRRARLLGDAIGRHFARTDKRVLVVGSGGISHEPPVPELIGATEEVAERLIAGRNPSPESRAARQARTVAAAKAFTSGESHLHPLNPSWDRAFLELLSSGHLRDVDQIDNDTITREGGKSAHEIRTWVAAFATLAAYGDYRASVDYYRAIPEWIAGFAAMHAMPHASLAAAA</sequence>
<comment type="subunit">
    <text evidence="5 10">Homotetramer.</text>
</comment>
<dbReference type="NCBIfam" id="NF009908">
    <property type="entry name" value="PRK13370.1-2"/>
    <property type="match status" value="1"/>
</dbReference>
<dbReference type="GO" id="GO:0047070">
    <property type="term" value="F:3-carboxyethylcatechol 2,3-dioxygenase activity"/>
    <property type="evidence" value="ECO:0007669"/>
    <property type="project" value="UniProtKB-UniRule"/>
</dbReference>
<comment type="pathway">
    <text evidence="3 10">Aromatic compound metabolism; 3-phenylpropanoate degradation.</text>
</comment>
<dbReference type="HAMAP" id="MF_01653">
    <property type="entry name" value="MhpB"/>
    <property type="match status" value="1"/>
</dbReference>
<gene>
    <name evidence="10 12" type="primary">mhpB</name>
    <name evidence="12" type="ORF">AB870_09225</name>
</gene>
<dbReference type="Gene3D" id="3.40.830.10">
    <property type="entry name" value="LigB-like"/>
    <property type="match status" value="1"/>
</dbReference>
<dbReference type="EMBL" id="CP011807">
    <property type="protein sequence ID" value="AKM30243.1"/>
    <property type="molecule type" value="Genomic_DNA"/>
</dbReference>
<feature type="active site" description="Proton donor" evidence="10">
    <location>
        <position position="115"/>
    </location>
</feature>
<comment type="similarity">
    <text evidence="4 10">Belongs to the LigB/MhpB extradiol dioxygenase family.</text>
</comment>
<feature type="domain" description="Extradiol ring-cleavage dioxygenase class III enzyme subunit B" evidence="11">
    <location>
        <begin position="7"/>
        <end position="304"/>
    </location>
</feature>
<evidence type="ECO:0000256" key="5">
    <source>
        <dbReference type="ARBA" id="ARBA00011881"/>
    </source>
</evidence>
<dbReference type="GO" id="GO:0019380">
    <property type="term" value="P:3-phenylpropionate catabolic process"/>
    <property type="evidence" value="ECO:0007669"/>
    <property type="project" value="UniProtKB-UniRule"/>
</dbReference>
<dbReference type="GO" id="GO:0008198">
    <property type="term" value="F:ferrous iron binding"/>
    <property type="evidence" value="ECO:0007669"/>
    <property type="project" value="InterPro"/>
</dbReference>
<dbReference type="KEGG" id="pfg:AB870_09225"/>
<proteinExistence type="inferred from homology"/>
<dbReference type="STRING" id="656179.AB870_09225"/>
<evidence type="ECO:0000256" key="6">
    <source>
        <dbReference type="ARBA" id="ARBA00022797"/>
    </source>
</evidence>
<dbReference type="AlphaFoldDB" id="A0A0H3WUG6"/>
<keyword evidence="13" id="KW-1185">Reference proteome</keyword>
<dbReference type="InterPro" id="IPR004183">
    <property type="entry name" value="Xdiol_dOase_suB"/>
</dbReference>
<dbReference type="OrthoDB" id="8673673at2"/>
<feature type="active site" description="Proton acceptor" evidence="10">
    <location>
        <position position="179"/>
    </location>
</feature>
<comment type="catalytic activity">
    <reaction evidence="1 10">
        <text>(2E)-3-(2,3-dihydroxyphenyl)prop-2-enoate + O2 = (2Z,4E,7E)-2-hydroxy-6-oxonona-2,4,7-trienedioate + H(+)</text>
        <dbReference type="Rhea" id="RHEA:25054"/>
        <dbReference type="ChEBI" id="CHEBI:15378"/>
        <dbReference type="ChEBI" id="CHEBI:15379"/>
        <dbReference type="ChEBI" id="CHEBI:58642"/>
        <dbReference type="ChEBI" id="CHEBI:66888"/>
        <dbReference type="EC" id="1.13.11.16"/>
    </reaction>
</comment>
<evidence type="ECO:0000259" key="11">
    <source>
        <dbReference type="Pfam" id="PF02900"/>
    </source>
</evidence>
<name>A0A0H3WUG6_9BURK</name>
<evidence type="ECO:0000256" key="7">
    <source>
        <dbReference type="ARBA" id="ARBA00022964"/>
    </source>
</evidence>
<dbReference type="Proteomes" id="UP000035651">
    <property type="component" value="Chromosome"/>
</dbReference>
<evidence type="ECO:0000256" key="10">
    <source>
        <dbReference type="HAMAP-Rule" id="MF_01653"/>
    </source>
</evidence>
<dbReference type="UniPathway" id="UPA00714"/>
<evidence type="ECO:0000256" key="4">
    <source>
        <dbReference type="ARBA" id="ARBA00007030"/>
    </source>
</evidence>
<dbReference type="RefSeq" id="WP_047906132.1">
    <property type="nucleotide sequence ID" value="NZ_CP011807.3"/>
</dbReference>
<dbReference type="NCBIfam" id="NF009910">
    <property type="entry name" value="PRK13370.1-4"/>
    <property type="match status" value="1"/>
</dbReference>
<evidence type="ECO:0000256" key="2">
    <source>
        <dbReference type="ARBA" id="ARBA00001843"/>
    </source>
</evidence>
<dbReference type="InterPro" id="IPR023789">
    <property type="entry name" value="DHPP/DHXA_dioxygenase"/>
</dbReference>
<dbReference type="CDD" id="cd07365">
    <property type="entry name" value="MhpB_like"/>
    <property type="match status" value="1"/>
</dbReference>
<comment type="function">
    <text evidence="10">Catalyzes the non-heme iron(II)-dependent oxidative cleavage of 2,3-dihydroxyphenylpropionic acid and 2,3-dihydroxicinnamic acid into 2-hydroxy-6-ketononadienedioate and 2-hydroxy-6-ketononatrienedioate, respectively.</text>
</comment>
<protein>
    <recommendedName>
        <fullName evidence="10">2,3-dihydroxyphenylpropionate/2,3-dihydroxicinnamic acid 1,2-dioxygenase</fullName>
        <ecNumber evidence="10">1.13.11.16</ecNumber>
    </recommendedName>
    <alternativeName>
        <fullName evidence="10">3-carboxyethylcatechol 2,3-dioxygenase</fullName>
    </alternativeName>
</protein>
<organism evidence="12 13">
    <name type="scientific">Pandoraea faecigallinarum</name>
    <dbReference type="NCBI Taxonomy" id="656179"/>
    <lineage>
        <taxon>Bacteria</taxon>
        <taxon>Pseudomonadati</taxon>
        <taxon>Pseudomonadota</taxon>
        <taxon>Betaproteobacteria</taxon>
        <taxon>Burkholderiales</taxon>
        <taxon>Burkholderiaceae</taxon>
        <taxon>Pandoraea</taxon>
    </lineage>
</organism>
<keyword evidence="8 10" id="KW-0560">Oxidoreductase</keyword>
<dbReference type="Pfam" id="PF02900">
    <property type="entry name" value="LigB"/>
    <property type="match status" value="1"/>
</dbReference>
<keyword evidence="6 10" id="KW-0058">Aromatic hydrocarbons catabolism</keyword>
<evidence type="ECO:0000256" key="3">
    <source>
        <dbReference type="ARBA" id="ARBA00005207"/>
    </source>
</evidence>
<reference evidence="12" key="1">
    <citation type="submission" date="2016-06" db="EMBL/GenBank/DDBJ databases">
        <title>Complete Genome Sequence of Pandoraea faecigallinarum DSM-23572.</title>
        <authorList>
            <person name="Yong D."/>
            <person name="Ee R."/>
            <person name="Lim Y.-L."/>
            <person name="Yin W.-F."/>
            <person name="Chan K.-G."/>
        </authorList>
    </citation>
    <scope>NUCLEOTIDE SEQUENCE</scope>
    <source>
        <strain evidence="12">DSM 23572</strain>
    </source>
</reference>
<accession>A0A0H3WUG6</accession>
<dbReference type="SUPFAM" id="SSF53213">
    <property type="entry name" value="LigB-like"/>
    <property type="match status" value="1"/>
</dbReference>
<evidence type="ECO:0000313" key="12">
    <source>
        <dbReference type="EMBL" id="AKM30243.1"/>
    </source>
</evidence>
<dbReference type="EC" id="1.13.11.16" evidence="10"/>
<evidence type="ECO:0000256" key="9">
    <source>
        <dbReference type="ARBA" id="ARBA00023004"/>
    </source>
</evidence>
<evidence type="ECO:0000313" key="13">
    <source>
        <dbReference type="Proteomes" id="UP000035651"/>
    </source>
</evidence>
<evidence type="ECO:0000256" key="1">
    <source>
        <dbReference type="ARBA" id="ARBA00001748"/>
    </source>
</evidence>
<evidence type="ECO:0000256" key="8">
    <source>
        <dbReference type="ARBA" id="ARBA00023002"/>
    </source>
</evidence>
<keyword evidence="9 10" id="KW-0408">Iron</keyword>
<dbReference type="PATRIC" id="fig|656179.3.peg.1972"/>